<evidence type="ECO:0000313" key="2">
    <source>
        <dbReference type="Proteomes" id="UP000009374"/>
    </source>
</evidence>
<organism evidence="1 2">
    <name type="scientific">Leptospirillum ferrodiazotrophum</name>
    <dbReference type="NCBI Taxonomy" id="412449"/>
    <lineage>
        <taxon>Bacteria</taxon>
        <taxon>Pseudomonadati</taxon>
        <taxon>Nitrospirota</taxon>
        <taxon>Nitrospiria</taxon>
        <taxon>Nitrospirales</taxon>
        <taxon>Nitrospiraceae</taxon>
        <taxon>Leptospirillum</taxon>
    </lineage>
</organism>
<dbReference type="GO" id="GO:0051603">
    <property type="term" value="P:proteolysis involved in protein catabolic process"/>
    <property type="evidence" value="ECO:0007669"/>
    <property type="project" value="InterPro"/>
</dbReference>
<dbReference type="PIRSF" id="PIRSF009120">
    <property type="entry name" value="UCP009120_prtse"/>
    <property type="match status" value="1"/>
</dbReference>
<gene>
    <name evidence="1" type="ORF">UBAL3_48660054</name>
</gene>
<dbReference type="Pfam" id="PF00227">
    <property type="entry name" value="Proteasome"/>
    <property type="match status" value="1"/>
</dbReference>
<dbReference type="InterPro" id="IPR029055">
    <property type="entry name" value="Ntn_hydrolases_N"/>
</dbReference>
<evidence type="ECO:0008006" key="3">
    <source>
        <dbReference type="Google" id="ProtNLM"/>
    </source>
</evidence>
<accession>C6HUA7</accession>
<reference evidence="1" key="1">
    <citation type="journal article" date="2009" name="Appl. Environ. Microbiol.">
        <title>Community genomic and proteomic analyses of chemoautotrophic iron-oxidizing "Leptospirillum rubarum" (Group II) and "Leptospirillum ferrodiazotrophum" (Group III) bacteria in acid mine drainage biofilms.</title>
        <authorList>
            <person name="Goltsman D.S."/>
            <person name="Denef V.J."/>
            <person name="Singer S.W."/>
            <person name="VerBerkmoes N.C."/>
            <person name="Lefsrud M."/>
            <person name="Mueller R.S."/>
            <person name="Dick G.J."/>
            <person name="Sun C.L."/>
            <person name="Wheeler K.E."/>
            <person name="Zemla A."/>
            <person name="Baker B.J."/>
            <person name="Hauser L."/>
            <person name="Land M."/>
            <person name="Shah M.B."/>
            <person name="Thelen M.P."/>
            <person name="Hettich R.L."/>
            <person name="Banfield J.F."/>
        </authorList>
    </citation>
    <scope>NUCLEOTIDE SEQUENCE [LARGE SCALE GENOMIC DNA]</scope>
</reference>
<dbReference type="GO" id="GO:0005839">
    <property type="term" value="C:proteasome core complex"/>
    <property type="evidence" value="ECO:0007669"/>
    <property type="project" value="InterPro"/>
</dbReference>
<dbReference type="InterPro" id="IPR016545">
    <property type="entry name" value="UCP009120_prtse"/>
</dbReference>
<evidence type="ECO:0000313" key="1">
    <source>
        <dbReference type="EMBL" id="EES53840.1"/>
    </source>
</evidence>
<dbReference type="Gene3D" id="3.60.20.10">
    <property type="entry name" value="Glutamine Phosphoribosylpyrophosphate, subunit 1, domain 1"/>
    <property type="match status" value="1"/>
</dbReference>
<name>C6HUA7_9BACT</name>
<keyword evidence="2" id="KW-1185">Reference proteome</keyword>
<reference evidence="1" key="2">
    <citation type="submission" date="2009-05" db="EMBL/GenBank/DDBJ databases">
        <authorList>
            <person name="Goltsman D.S.A."/>
            <person name="Denef V.J."/>
            <person name="Singer S.W."/>
            <person name="Verberkmoes N.C."/>
            <person name="Lefsrud M."/>
            <person name="Mueller R."/>
            <person name="Dick G.J."/>
            <person name="Sun C."/>
            <person name="Wheeler K."/>
            <person name="Zemla A."/>
            <person name="Baker B.J."/>
            <person name="Hauser L."/>
            <person name="Land M."/>
            <person name="Shah M.B."/>
            <person name="Thelen M.P."/>
            <person name="Hettich R.L."/>
            <person name="Banfield J.F."/>
        </authorList>
    </citation>
    <scope>NUCLEOTIDE SEQUENCE</scope>
</reference>
<dbReference type="InterPro" id="IPR001353">
    <property type="entry name" value="Proteasome_sua/b"/>
</dbReference>
<dbReference type="AlphaFoldDB" id="C6HUA7"/>
<dbReference type="SUPFAM" id="SSF56235">
    <property type="entry name" value="N-terminal nucleophile aminohydrolases (Ntn hydrolases)"/>
    <property type="match status" value="1"/>
</dbReference>
<dbReference type="Proteomes" id="UP000009374">
    <property type="component" value="Unassembled WGS sequence"/>
</dbReference>
<protein>
    <recommendedName>
        <fullName evidence="3">Peptidase</fullName>
    </recommendedName>
</protein>
<dbReference type="EMBL" id="GG693853">
    <property type="protein sequence ID" value="EES53840.1"/>
    <property type="molecule type" value="Genomic_DNA"/>
</dbReference>
<sequence>MTFCVSMKIRDGLVGIADTRITAGLEHTTARKVTLHRIGDRPLFLMTSGLRSVRDKAMTYFEEVLEESTVGYDKLYQVVNLFATQIRRVSAEDKTALREAGLDFNLFTIVGGQLEKDREHKLYLLYPEGNWVEVSESTPYFLIGESSYGKPILDRVLRYSSSMESALKLAYLSFDSTRISAVDVDFPIDVVLYLHRTRELVHHRYNRKDLQHLPHWWQERLRASVEALPDEWIQEALSKLSRHG</sequence>
<proteinExistence type="predicted"/>